<comment type="cofactor">
    <cofactor evidence="1">
        <name>Mn(2+)</name>
        <dbReference type="ChEBI" id="CHEBI:29035"/>
    </cofactor>
</comment>
<dbReference type="Proteomes" id="UP000290218">
    <property type="component" value="Unassembled WGS sequence"/>
</dbReference>
<accession>A0A4Q1C431</accession>
<gene>
    <name evidence="9" type="ORF">ESB00_15605</name>
</gene>
<evidence type="ECO:0000256" key="1">
    <source>
        <dbReference type="ARBA" id="ARBA00001936"/>
    </source>
</evidence>
<proteinExistence type="inferred from homology"/>
<dbReference type="InterPro" id="IPR011051">
    <property type="entry name" value="RmlC_Cupin_sf"/>
</dbReference>
<evidence type="ECO:0000256" key="5">
    <source>
        <dbReference type="ARBA" id="ARBA00023277"/>
    </source>
</evidence>
<dbReference type="RefSeq" id="WP_129048720.1">
    <property type="nucleotide sequence ID" value="NZ_SDHX01000002.1"/>
</dbReference>
<dbReference type="AlphaFoldDB" id="A0A4Q1C431"/>
<keyword evidence="5" id="KW-0119">Carbohydrate metabolism</keyword>
<dbReference type="Gene3D" id="2.60.120.10">
    <property type="entry name" value="Jelly Rolls"/>
    <property type="match status" value="1"/>
</dbReference>
<keyword evidence="3" id="KW-0464">Manganese</keyword>
<dbReference type="EMBL" id="SDHX01000002">
    <property type="protein sequence ID" value="RXK53132.1"/>
    <property type="molecule type" value="Genomic_DNA"/>
</dbReference>
<evidence type="ECO:0000256" key="3">
    <source>
        <dbReference type="ARBA" id="ARBA00023211"/>
    </source>
</evidence>
<evidence type="ECO:0000256" key="7">
    <source>
        <dbReference type="ARBA" id="ARBA00044951"/>
    </source>
</evidence>
<protein>
    <recommendedName>
        <fullName evidence="8">D-lyxose ketol-isomerase</fullName>
        <ecNumber evidence="8">5.3.1.15</ecNumber>
    </recommendedName>
</protein>
<comment type="catalytic activity">
    <reaction evidence="6">
        <text>D-lyxose = D-xylulose</text>
        <dbReference type="Rhea" id="RHEA:14201"/>
        <dbReference type="ChEBI" id="CHEBI:16789"/>
        <dbReference type="ChEBI" id="CHEBI:17140"/>
        <dbReference type="EC" id="5.3.1.15"/>
    </reaction>
</comment>
<organism evidence="9 10">
    <name type="scientific">Oleiharenicola lentus</name>
    <dbReference type="NCBI Taxonomy" id="2508720"/>
    <lineage>
        <taxon>Bacteria</taxon>
        <taxon>Pseudomonadati</taxon>
        <taxon>Verrucomicrobiota</taxon>
        <taxon>Opitutia</taxon>
        <taxon>Opitutales</taxon>
        <taxon>Opitutaceae</taxon>
        <taxon>Oleiharenicola</taxon>
    </lineage>
</organism>
<dbReference type="CDD" id="cd20309">
    <property type="entry name" value="cupin_EcSI"/>
    <property type="match status" value="1"/>
</dbReference>
<keyword evidence="2" id="KW-0479">Metal-binding</keyword>
<comment type="similarity">
    <text evidence="7">Belongs to the D-lyxose ketol-isomerase family.</text>
</comment>
<dbReference type="Pfam" id="PF07385">
    <property type="entry name" value="Lyx_isomer"/>
    <property type="match status" value="1"/>
</dbReference>
<dbReference type="InterPro" id="IPR010864">
    <property type="entry name" value="D-lyxose_isomer"/>
</dbReference>
<dbReference type="InterPro" id="IPR047581">
    <property type="entry name" value="EcSI_cupin"/>
</dbReference>
<dbReference type="GO" id="GO:0047828">
    <property type="term" value="F:D-lyxose ketol-isomerase activity"/>
    <property type="evidence" value="ECO:0007669"/>
    <property type="project" value="UniProtKB-EC"/>
</dbReference>
<reference evidence="9 10" key="1">
    <citation type="submission" date="2019-01" db="EMBL/GenBank/DDBJ databases">
        <title>Lacunisphaera sp. strain TWA-58.</title>
        <authorList>
            <person name="Chen W.-M."/>
        </authorList>
    </citation>
    <scope>NUCLEOTIDE SEQUENCE [LARGE SCALE GENOMIC DNA]</scope>
    <source>
        <strain evidence="9 10">TWA-58</strain>
    </source>
</reference>
<evidence type="ECO:0000256" key="4">
    <source>
        <dbReference type="ARBA" id="ARBA00023235"/>
    </source>
</evidence>
<comment type="caution">
    <text evidence="9">The sequence shown here is derived from an EMBL/GenBank/DDBJ whole genome shotgun (WGS) entry which is preliminary data.</text>
</comment>
<name>A0A4Q1C431_9BACT</name>
<evidence type="ECO:0000256" key="6">
    <source>
        <dbReference type="ARBA" id="ARBA00044907"/>
    </source>
</evidence>
<dbReference type="SUPFAM" id="SSF51182">
    <property type="entry name" value="RmlC-like cupins"/>
    <property type="match status" value="1"/>
</dbReference>
<dbReference type="OrthoDB" id="27002at2"/>
<evidence type="ECO:0000313" key="9">
    <source>
        <dbReference type="EMBL" id="RXK53132.1"/>
    </source>
</evidence>
<dbReference type="GO" id="GO:0046872">
    <property type="term" value="F:metal ion binding"/>
    <property type="evidence" value="ECO:0007669"/>
    <property type="project" value="UniProtKB-KW"/>
</dbReference>
<keyword evidence="4 9" id="KW-0413">Isomerase</keyword>
<evidence type="ECO:0000256" key="2">
    <source>
        <dbReference type="ARBA" id="ARBA00022723"/>
    </source>
</evidence>
<dbReference type="InterPro" id="IPR014710">
    <property type="entry name" value="RmlC-like_jellyroll"/>
</dbReference>
<sequence>MKRSALNRICREAQACFARHHWHLPPAPRWDVTDFGLGDFDRFGLVLITLATEPEYCEKLMYARRGQTTPCHTHARKKEDIICRHGELGLRLWPTRPETGRQEPASLTVPINGAPVSVPTGGLFPLAAGSRVTLVPGVWHEFAPLGDDCIIGEVSTANDDLHDNFFLDPRVGRFPAIEEDEPAAFRLLSES</sequence>
<dbReference type="EC" id="5.3.1.15" evidence="8"/>
<evidence type="ECO:0000313" key="10">
    <source>
        <dbReference type="Proteomes" id="UP000290218"/>
    </source>
</evidence>
<keyword evidence="10" id="KW-1185">Reference proteome</keyword>
<evidence type="ECO:0000256" key="8">
    <source>
        <dbReference type="ARBA" id="ARBA00044972"/>
    </source>
</evidence>